<evidence type="ECO:0000256" key="5">
    <source>
        <dbReference type="ARBA" id="ARBA00023049"/>
    </source>
</evidence>
<evidence type="ECO:0000313" key="7">
    <source>
        <dbReference type="EMBL" id="CAG7650839.1"/>
    </source>
</evidence>
<dbReference type="CDD" id="cd08070">
    <property type="entry name" value="MPN_like"/>
    <property type="match status" value="1"/>
</dbReference>
<dbReference type="InterPro" id="IPR037518">
    <property type="entry name" value="MPN"/>
</dbReference>
<dbReference type="InterPro" id="IPR051929">
    <property type="entry name" value="VirAsm_ModProt"/>
</dbReference>
<keyword evidence="8" id="KW-1185">Reference proteome</keyword>
<dbReference type="PROSITE" id="PS50249">
    <property type="entry name" value="MPN"/>
    <property type="match status" value="1"/>
</dbReference>
<reference evidence="7 8" key="1">
    <citation type="submission" date="2021-06" db="EMBL/GenBank/DDBJ databases">
        <authorList>
            <person name="Criscuolo A."/>
        </authorList>
    </citation>
    <scope>NUCLEOTIDE SEQUENCE [LARGE SCALE GENOMIC DNA]</scope>
    <source>
        <strain evidence="8">CIP 111802</strain>
    </source>
</reference>
<feature type="domain" description="MPN" evidence="6">
    <location>
        <begin position="2"/>
        <end position="141"/>
    </location>
</feature>
<dbReference type="SMART" id="SM00232">
    <property type="entry name" value="JAB_MPN"/>
    <property type="match status" value="1"/>
</dbReference>
<dbReference type="InterPro" id="IPR028090">
    <property type="entry name" value="JAB_dom_prok"/>
</dbReference>
<evidence type="ECO:0000256" key="3">
    <source>
        <dbReference type="ARBA" id="ARBA00022801"/>
    </source>
</evidence>
<sequence length="144" mass="16284">MLLINNRAYRDMIDYCMKQRPHEACGFLSGYRGDCSGPNRIGRFIPVANRSPRPELHFDMEPHEVVRALYEMEADDLVLLGIVHSHPQAPPVPSAEDMLTPWRQAISHWIVSLHGDVASTKAYAYSKLDDGTLTWSELPIVITP</sequence>
<dbReference type="Proteomes" id="UP000730618">
    <property type="component" value="Unassembled WGS sequence"/>
</dbReference>
<comment type="caution">
    <text evidence="7">The sequence shown here is derived from an EMBL/GenBank/DDBJ whole genome shotgun (WGS) entry which is preliminary data.</text>
</comment>
<dbReference type="PANTHER" id="PTHR34858:SF1">
    <property type="entry name" value="CYSO-CYSTEINE PEPTIDASE"/>
    <property type="match status" value="1"/>
</dbReference>
<dbReference type="InterPro" id="IPR000555">
    <property type="entry name" value="JAMM/MPN+_dom"/>
</dbReference>
<dbReference type="EMBL" id="CAJVCE010000015">
    <property type="protein sequence ID" value="CAG7650839.1"/>
    <property type="molecule type" value="Genomic_DNA"/>
</dbReference>
<keyword evidence="5" id="KW-0482">Metalloprotease</keyword>
<proteinExistence type="predicted"/>
<keyword evidence="2" id="KW-0479">Metal-binding</keyword>
<gene>
    <name evidence="7" type="ORF">PAECIP111802_04819</name>
</gene>
<name>A0ABN7TQ47_9BACL</name>
<dbReference type="PANTHER" id="PTHR34858">
    <property type="entry name" value="CYSO-CYSTEINE PEPTIDASE"/>
    <property type="match status" value="1"/>
</dbReference>
<keyword evidence="1" id="KW-0645">Protease</keyword>
<organism evidence="7 8">
    <name type="scientific">Paenibacillus allorhizosphaerae</name>
    <dbReference type="NCBI Taxonomy" id="2849866"/>
    <lineage>
        <taxon>Bacteria</taxon>
        <taxon>Bacillati</taxon>
        <taxon>Bacillota</taxon>
        <taxon>Bacilli</taxon>
        <taxon>Bacillales</taxon>
        <taxon>Paenibacillaceae</taxon>
        <taxon>Paenibacillus</taxon>
    </lineage>
</organism>
<dbReference type="Pfam" id="PF14464">
    <property type="entry name" value="Prok-JAB"/>
    <property type="match status" value="1"/>
</dbReference>
<evidence type="ECO:0000256" key="4">
    <source>
        <dbReference type="ARBA" id="ARBA00022833"/>
    </source>
</evidence>
<evidence type="ECO:0000256" key="2">
    <source>
        <dbReference type="ARBA" id="ARBA00022723"/>
    </source>
</evidence>
<evidence type="ECO:0000313" key="8">
    <source>
        <dbReference type="Proteomes" id="UP000730618"/>
    </source>
</evidence>
<evidence type="ECO:0000259" key="6">
    <source>
        <dbReference type="PROSITE" id="PS50249"/>
    </source>
</evidence>
<protein>
    <recommendedName>
        <fullName evidence="6">MPN domain-containing protein</fullName>
    </recommendedName>
</protein>
<dbReference type="RefSeq" id="WP_218101086.1">
    <property type="nucleotide sequence ID" value="NZ_CAJVCE010000015.1"/>
</dbReference>
<accession>A0ABN7TQ47</accession>
<evidence type="ECO:0000256" key="1">
    <source>
        <dbReference type="ARBA" id="ARBA00022670"/>
    </source>
</evidence>
<keyword evidence="4" id="KW-0862">Zinc</keyword>
<keyword evidence="3" id="KW-0378">Hydrolase</keyword>